<feature type="compositionally biased region" description="Basic and acidic residues" evidence="1">
    <location>
        <begin position="8"/>
        <end position="24"/>
    </location>
</feature>
<dbReference type="InterPro" id="IPR001810">
    <property type="entry name" value="F-box_dom"/>
</dbReference>
<dbReference type="EMBL" id="CAJMXA010003630">
    <property type="protein sequence ID" value="CAE6508281.1"/>
    <property type="molecule type" value="Genomic_DNA"/>
</dbReference>
<dbReference type="InterPro" id="IPR036047">
    <property type="entry name" value="F-box-like_dom_sf"/>
</dbReference>
<dbReference type="Proteomes" id="UP000663853">
    <property type="component" value="Unassembled WGS sequence"/>
</dbReference>
<evidence type="ECO:0000313" key="4">
    <source>
        <dbReference type="Proteomes" id="UP000663853"/>
    </source>
</evidence>
<accession>A0A8H3D3N1</accession>
<gene>
    <name evidence="3" type="ORF">RDB_LOCUS123356</name>
</gene>
<protein>
    <recommendedName>
        <fullName evidence="2">F-box domain-containing protein</fullName>
    </recommendedName>
</protein>
<name>A0A8H3D3N1_9AGAM</name>
<organism evidence="3 4">
    <name type="scientific">Rhizoctonia solani</name>
    <dbReference type="NCBI Taxonomy" id="456999"/>
    <lineage>
        <taxon>Eukaryota</taxon>
        <taxon>Fungi</taxon>
        <taxon>Dikarya</taxon>
        <taxon>Basidiomycota</taxon>
        <taxon>Agaricomycotina</taxon>
        <taxon>Agaricomycetes</taxon>
        <taxon>Cantharellales</taxon>
        <taxon>Ceratobasidiaceae</taxon>
        <taxon>Rhizoctonia</taxon>
    </lineage>
</organism>
<feature type="region of interest" description="Disordered" evidence="1">
    <location>
        <begin position="556"/>
        <end position="603"/>
    </location>
</feature>
<feature type="compositionally biased region" description="Low complexity" evidence="1">
    <location>
        <begin position="569"/>
        <end position="578"/>
    </location>
</feature>
<dbReference type="Pfam" id="PF12937">
    <property type="entry name" value="F-box-like"/>
    <property type="match status" value="1"/>
</dbReference>
<proteinExistence type="predicted"/>
<feature type="compositionally biased region" description="Basic and acidic residues" evidence="1">
    <location>
        <begin position="556"/>
        <end position="568"/>
    </location>
</feature>
<reference evidence="3" key="1">
    <citation type="submission" date="2021-01" db="EMBL/GenBank/DDBJ databases">
        <authorList>
            <person name="Kaushik A."/>
        </authorList>
    </citation>
    <scope>NUCLEOTIDE SEQUENCE</scope>
    <source>
        <strain evidence="3">AG6-10EEA</strain>
    </source>
</reference>
<dbReference type="Gene3D" id="1.20.1280.50">
    <property type="match status" value="1"/>
</dbReference>
<evidence type="ECO:0000313" key="3">
    <source>
        <dbReference type="EMBL" id="CAE6508281.1"/>
    </source>
</evidence>
<feature type="region of interest" description="Disordered" evidence="1">
    <location>
        <begin position="1"/>
        <end position="24"/>
    </location>
</feature>
<comment type="caution">
    <text evidence="3">The sequence shown here is derived from an EMBL/GenBank/DDBJ whole genome shotgun (WGS) entry which is preliminary data.</text>
</comment>
<feature type="domain" description="F-box" evidence="2">
    <location>
        <begin position="31"/>
        <end position="88"/>
    </location>
</feature>
<evidence type="ECO:0000256" key="1">
    <source>
        <dbReference type="SAM" id="MobiDB-lite"/>
    </source>
</evidence>
<dbReference type="SUPFAM" id="SSF81383">
    <property type="entry name" value="F-box domain"/>
    <property type="match status" value="1"/>
</dbReference>
<evidence type="ECO:0000259" key="2">
    <source>
        <dbReference type="Pfam" id="PF12937"/>
    </source>
</evidence>
<dbReference type="AlphaFoldDB" id="A0A8H3D3N1"/>
<sequence length="603" mass="67285">MSTTTQNDSRHESNIERDTDTNEEHNKAQLINQLPIEVLASIFHIVKDMQGDLQSYRSTLIQEIVLQVCAHWRNVALATPILWRHIYISHPPPHPKAQLYISRSGNCSLDIQMEMKASYLEPEDELFFDSGRQAERALQTLQLIVEYGGTMDRWRSLIIRSKAARPLYDAIGLINSAPTPALRFLSFTWGGDDRNRALSLVNSPRVQAMRDAEGKTGDSYSLAHSSRRPQLAHVELVRLPSQFVFLRSSPMVSNLTRFKLASPFPSLQSVSNLLSGTPCLELLDVDIGNLSLENARERLNPTSLDRLRISLPLLSVFSLKIWQYQICGLQLLKIINAPNVESFELEFEIDHGDAGYLGDDRNWSIPAYLAKGRVHGALQSLTSPARNVKCGPIFPLAHKLNIKHISSTGGTFGQPTKYHALASAFPNITHLAASHQCIDVMLGDPNAHPNLTHIALQTPNHKDIRKSLEIIAEYAFARQRLGSPISTLHIYTETPESYFKALKPKADNLEVIDAILERDEWRSEESITILYSVVDALIVREPELRSPNWLMDSDYAEPKAAADTDIGRETGNTESEGSGSEGETDSEPSGEPGSQSESEGDRE</sequence>